<proteinExistence type="predicted"/>
<evidence type="ECO:0000313" key="2">
    <source>
        <dbReference type="EMBL" id="QDU96993.1"/>
    </source>
</evidence>
<name>A0A518DYR8_9BACT</name>
<feature type="signal peptide" evidence="1">
    <location>
        <begin position="1"/>
        <end position="22"/>
    </location>
</feature>
<accession>A0A518DYR8</accession>
<evidence type="ECO:0000256" key="1">
    <source>
        <dbReference type="SAM" id="SignalP"/>
    </source>
</evidence>
<feature type="chain" id="PRO_5022122386" description="DUF4198 domain-containing protein" evidence="1">
    <location>
        <begin position="23"/>
        <end position="316"/>
    </location>
</feature>
<reference evidence="2 3" key="1">
    <citation type="submission" date="2019-02" db="EMBL/GenBank/DDBJ databases">
        <title>Deep-cultivation of Planctomycetes and their phenomic and genomic characterization uncovers novel biology.</title>
        <authorList>
            <person name="Wiegand S."/>
            <person name="Jogler M."/>
            <person name="Boedeker C."/>
            <person name="Pinto D."/>
            <person name="Vollmers J."/>
            <person name="Rivas-Marin E."/>
            <person name="Kohn T."/>
            <person name="Peeters S.H."/>
            <person name="Heuer A."/>
            <person name="Rast P."/>
            <person name="Oberbeckmann S."/>
            <person name="Bunk B."/>
            <person name="Jeske O."/>
            <person name="Meyerdierks A."/>
            <person name="Storesund J.E."/>
            <person name="Kallscheuer N."/>
            <person name="Luecker S."/>
            <person name="Lage O.M."/>
            <person name="Pohl T."/>
            <person name="Merkel B.J."/>
            <person name="Hornburger P."/>
            <person name="Mueller R.-W."/>
            <person name="Bruemmer F."/>
            <person name="Labrenz M."/>
            <person name="Spormann A.M."/>
            <person name="Op den Camp H."/>
            <person name="Overmann J."/>
            <person name="Amann R."/>
            <person name="Jetten M.S.M."/>
            <person name="Mascher T."/>
            <person name="Medema M.H."/>
            <person name="Devos D.P."/>
            <person name="Kaster A.-K."/>
            <person name="Ovreas L."/>
            <person name="Rohde M."/>
            <person name="Galperin M.Y."/>
            <person name="Jogler C."/>
        </authorList>
    </citation>
    <scope>NUCLEOTIDE SEQUENCE [LARGE SCALE GENOMIC DNA]</scope>
    <source>
        <strain evidence="2 3">Pla85_3_4</strain>
    </source>
</reference>
<dbReference type="KEGG" id="lcre:Pla8534_48180"/>
<evidence type="ECO:0000313" key="3">
    <source>
        <dbReference type="Proteomes" id="UP000317648"/>
    </source>
</evidence>
<gene>
    <name evidence="2" type="ORF">Pla8534_48180</name>
</gene>
<dbReference type="EMBL" id="CP036433">
    <property type="protein sequence ID" value="QDU96993.1"/>
    <property type="molecule type" value="Genomic_DNA"/>
</dbReference>
<keyword evidence="1" id="KW-0732">Signal</keyword>
<dbReference type="Proteomes" id="UP000317648">
    <property type="component" value="Chromosome"/>
</dbReference>
<dbReference type="RefSeq" id="WP_145055760.1">
    <property type="nucleotide sequence ID" value="NZ_CP036433.1"/>
</dbReference>
<dbReference type="AlphaFoldDB" id="A0A518DYR8"/>
<dbReference type="OrthoDB" id="267458at2"/>
<organism evidence="2 3">
    <name type="scientific">Lignipirellula cremea</name>
    <dbReference type="NCBI Taxonomy" id="2528010"/>
    <lineage>
        <taxon>Bacteria</taxon>
        <taxon>Pseudomonadati</taxon>
        <taxon>Planctomycetota</taxon>
        <taxon>Planctomycetia</taxon>
        <taxon>Pirellulales</taxon>
        <taxon>Pirellulaceae</taxon>
        <taxon>Lignipirellula</taxon>
    </lineage>
</organism>
<evidence type="ECO:0008006" key="4">
    <source>
        <dbReference type="Google" id="ProtNLM"/>
    </source>
</evidence>
<protein>
    <recommendedName>
        <fullName evidence="4">DUF4198 domain-containing protein</fullName>
    </recommendedName>
</protein>
<sequence precursor="true">MKLIYRLMLAGVLACAARPALAAPPLDLDFAKPHAIDGLLKDPAGRLQIESVDGAAVLVADDTTVRFQDIAVKPNGRYVLSLTAGFQGNGESIEENPHFEVFNRLGQTGANLPSREIRFLDASGKSAGQTLRYGLPFKSMHDYVDEFYAPAGAVTARIAISTGKANRLLLAKAVLAESRETETLNINPTFALGPVNYAGWTNISAGGQLIQQDGKTIFDTKYGSSGQPIPLTQSGTYAISAKATGNGYNSIVIIRVYDADGKELMRASTRQYGPPTYFVPPADAVYASFLVYSCLLEEVRLQRVGDVSAIEALRKK</sequence>
<keyword evidence="3" id="KW-1185">Reference proteome</keyword>